<keyword evidence="1" id="KW-0695">RNA-directed DNA polymerase</keyword>
<accession>A0A6G0VX60</accession>
<keyword evidence="2" id="KW-1185">Reference proteome</keyword>
<gene>
    <name evidence="1" type="ORF">FWK35_00025731</name>
</gene>
<evidence type="ECO:0000313" key="2">
    <source>
        <dbReference type="Proteomes" id="UP000478052"/>
    </source>
</evidence>
<reference evidence="1 2" key="1">
    <citation type="submission" date="2019-08" db="EMBL/GenBank/DDBJ databases">
        <title>Whole genome of Aphis craccivora.</title>
        <authorList>
            <person name="Voronova N.V."/>
            <person name="Shulinski R.S."/>
            <person name="Bandarenka Y.V."/>
            <person name="Zhorov D.G."/>
            <person name="Warner D."/>
        </authorList>
    </citation>
    <scope>NUCLEOTIDE SEQUENCE [LARGE SCALE GENOMIC DNA]</scope>
    <source>
        <strain evidence="1">180601</strain>
        <tissue evidence="1">Whole Body</tissue>
    </source>
</reference>
<keyword evidence="1" id="KW-0548">Nucleotidyltransferase</keyword>
<proteinExistence type="predicted"/>
<keyword evidence="1" id="KW-0808">Transferase</keyword>
<dbReference type="AlphaFoldDB" id="A0A6G0VX60"/>
<dbReference type="Proteomes" id="UP000478052">
    <property type="component" value="Unassembled WGS sequence"/>
</dbReference>
<evidence type="ECO:0000313" key="1">
    <source>
        <dbReference type="EMBL" id="KAF0712644.1"/>
    </source>
</evidence>
<dbReference type="GO" id="GO:0003964">
    <property type="term" value="F:RNA-directed DNA polymerase activity"/>
    <property type="evidence" value="ECO:0007669"/>
    <property type="project" value="UniProtKB-KW"/>
</dbReference>
<organism evidence="1 2">
    <name type="scientific">Aphis craccivora</name>
    <name type="common">Cowpea aphid</name>
    <dbReference type="NCBI Taxonomy" id="307492"/>
    <lineage>
        <taxon>Eukaryota</taxon>
        <taxon>Metazoa</taxon>
        <taxon>Ecdysozoa</taxon>
        <taxon>Arthropoda</taxon>
        <taxon>Hexapoda</taxon>
        <taxon>Insecta</taxon>
        <taxon>Pterygota</taxon>
        <taxon>Neoptera</taxon>
        <taxon>Paraneoptera</taxon>
        <taxon>Hemiptera</taxon>
        <taxon>Sternorrhyncha</taxon>
        <taxon>Aphidomorpha</taxon>
        <taxon>Aphidoidea</taxon>
        <taxon>Aphididae</taxon>
        <taxon>Aphidini</taxon>
        <taxon>Aphis</taxon>
        <taxon>Aphis</taxon>
    </lineage>
</organism>
<name>A0A6G0VX60_APHCR</name>
<sequence length="61" mass="7388">MVMIKLLHWRTKKHLNCAYMNLIVRFEYETFSSTQRQEKRLQCFERKIHGPQCGAVKFIIS</sequence>
<comment type="caution">
    <text evidence="1">The sequence shown here is derived from an EMBL/GenBank/DDBJ whole genome shotgun (WGS) entry which is preliminary data.</text>
</comment>
<dbReference type="EMBL" id="VUJU01010869">
    <property type="protein sequence ID" value="KAF0712644.1"/>
    <property type="molecule type" value="Genomic_DNA"/>
</dbReference>
<protein>
    <submittedName>
        <fullName evidence="1">Reverse transcriptase domain-containing protein</fullName>
    </submittedName>
</protein>